<dbReference type="SUPFAM" id="SSF51735">
    <property type="entry name" value="NAD(P)-binding Rossmann-fold domains"/>
    <property type="match status" value="1"/>
</dbReference>
<dbReference type="AlphaFoldDB" id="A0A9P3G020"/>
<dbReference type="InterPro" id="IPR036291">
    <property type="entry name" value="NAD(P)-bd_dom_sf"/>
</dbReference>
<name>A0A9P3G020_9APHY</name>
<organism evidence="1 2">
    <name type="scientific">Phanerochaete sordida</name>
    <dbReference type="NCBI Taxonomy" id="48140"/>
    <lineage>
        <taxon>Eukaryota</taxon>
        <taxon>Fungi</taxon>
        <taxon>Dikarya</taxon>
        <taxon>Basidiomycota</taxon>
        <taxon>Agaricomycotina</taxon>
        <taxon>Agaricomycetes</taxon>
        <taxon>Polyporales</taxon>
        <taxon>Phanerochaetaceae</taxon>
        <taxon>Phanerochaete</taxon>
    </lineage>
</organism>
<accession>A0A9P3G020</accession>
<gene>
    <name evidence="1" type="ORF">PsYK624_025320</name>
</gene>
<reference evidence="1 2" key="1">
    <citation type="submission" date="2021-08" db="EMBL/GenBank/DDBJ databases">
        <title>Draft Genome Sequence of Phanerochaete sordida strain YK-624.</title>
        <authorList>
            <person name="Mori T."/>
            <person name="Dohra H."/>
            <person name="Suzuki T."/>
            <person name="Kawagishi H."/>
            <person name="Hirai H."/>
        </authorList>
    </citation>
    <scope>NUCLEOTIDE SEQUENCE [LARGE SCALE GENOMIC DNA]</scope>
    <source>
        <strain evidence="1 2">YK-624</strain>
    </source>
</reference>
<evidence type="ECO:0000313" key="1">
    <source>
        <dbReference type="EMBL" id="GJE86452.1"/>
    </source>
</evidence>
<comment type="caution">
    <text evidence="1">The sequence shown here is derived from an EMBL/GenBank/DDBJ whole genome shotgun (WGS) entry which is preliminary data.</text>
</comment>
<dbReference type="Gene3D" id="3.40.50.720">
    <property type="entry name" value="NAD(P)-binding Rossmann-like Domain"/>
    <property type="match status" value="1"/>
</dbReference>
<evidence type="ECO:0000313" key="2">
    <source>
        <dbReference type="Proteomes" id="UP000703269"/>
    </source>
</evidence>
<keyword evidence="2" id="KW-1185">Reference proteome</keyword>
<dbReference type="PANTHER" id="PTHR14097:SF8">
    <property type="entry name" value="NAD(P)-BINDING DOMAIN-CONTAINING PROTEIN"/>
    <property type="match status" value="1"/>
</dbReference>
<proteinExistence type="predicted"/>
<dbReference type="OrthoDB" id="9975943at2759"/>
<evidence type="ECO:0008006" key="3">
    <source>
        <dbReference type="Google" id="ProtNLM"/>
    </source>
</evidence>
<dbReference type="Proteomes" id="UP000703269">
    <property type="component" value="Unassembled WGS sequence"/>
</dbReference>
<dbReference type="PANTHER" id="PTHR14097">
    <property type="entry name" value="OXIDOREDUCTASE HTATIP2"/>
    <property type="match status" value="1"/>
</dbReference>
<sequence>MKLLITGATGAAGLNIYRAAVQDPSISAVTLLMRREMPSWAVLPANAAEKTTTIVHADFAQYPPELAARLAEHDACIWAQGKSSRGMNEADYTRLTYDYPMAALRALRDAGVGAGRAPDRPFRFVYVSGMSSDPTEQSAQMWARVKGRAEKDIAAFCTPESGMKAHVIRPAYFRPPREYPADWAHQRTRGEDMVDRVLGPVFTCLIPSFVTPIPVLARVPLEIAKGRWPDVGLFPNKMMLELGKEIGI</sequence>
<protein>
    <recommendedName>
        <fullName evidence="3">NAD(P)-binding domain-containing protein</fullName>
    </recommendedName>
</protein>
<dbReference type="EMBL" id="BPQB01000004">
    <property type="protein sequence ID" value="GJE86452.1"/>
    <property type="molecule type" value="Genomic_DNA"/>
</dbReference>